<reference evidence="1" key="1">
    <citation type="journal article" date="2023" name="G3 (Bethesda)">
        <title>A reference genome for the long-term kleptoplast-retaining sea slug Elysia crispata morphotype clarki.</title>
        <authorList>
            <person name="Eastman K.E."/>
            <person name="Pendleton A.L."/>
            <person name="Shaikh M.A."/>
            <person name="Suttiyut T."/>
            <person name="Ogas R."/>
            <person name="Tomko P."/>
            <person name="Gavelis G."/>
            <person name="Widhalm J.R."/>
            <person name="Wisecaver J.H."/>
        </authorList>
    </citation>
    <scope>NUCLEOTIDE SEQUENCE</scope>
    <source>
        <strain evidence="1">ECLA1</strain>
    </source>
</reference>
<dbReference type="Proteomes" id="UP001283361">
    <property type="component" value="Unassembled WGS sequence"/>
</dbReference>
<comment type="caution">
    <text evidence="1">The sequence shown here is derived from an EMBL/GenBank/DDBJ whole genome shotgun (WGS) entry which is preliminary data.</text>
</comment>
<evidence type="ECO:0000313" key="1">
    <source>
        <dbReference type="EMBL" id="KAK3789832.1"/>
    </source>
</evidence>
<proteinExistence type="predicted"/>
<keyword evidence="2" id="KW-1185">Reference proteome</keyword>
<organism evidence="1 2">
    <name type="scientific">Elysia crispata</name>
    <name type="common">lettuce slug</name>
    <dbReference type="NCBI Taxonomy" id="231223"/>
    <lineage>
        <taxon>Eukaryota</taxon>
        <taxon>Metazoa</taxon>
        <taxon>Spiralia</taxon>
        <taxon>Lophotrochozoa</taxon>
        <taxon>Mollusca</taxon>
        <taxon>Gastropoda</taxon>
        <taxon>Heterobranchia</taxon>
        <taxon>Euthyneura</taxon>
        <taxon>Panpulmonata</taxon>
        <taxon>Sacoglossa</taxon>
        <taxon>Placobranchoidea</taxon>
        <taxon>Plakobranchidae</taxon>
        <taxon>Elysia</taxon>
    </lineage>
</organism>
<accession>A0AAE1AL82</accession>
<evidence type="ECO:0000313" key="2">
    <source>
        <dbReference type="Proteomes" id="UP001283361"/>
    </source>
</evidence>
<protein>
    <submittedName>
        <fullName evidence="1">Uncharacterized protein</fullName>
    </submittedName>
</protein>
<dbReference type="AlphaFoldDB" id="A0AAE1AL82"/>
<name>A0AAE1AL82_9GAST</name>
<gene>
    <name evidence="1" type="ORF">RRG08_055118</name>
</gene>
<dbReference type="EMBL" id="JAWDGP010001627">
    <property type="protein sequence ID" value="KAK3789832.1"/>
    <property type="molecule type" value="Genomic_DNA"/>
</dbReference>
<sequence length="96" mass="10752">MLAEHCAVWSALPPVIVRAGISFYSLIYEHRWMQVRPRYLANRVLACHMGVWAPGQVPGSARSYASSADLSYSEARIITVVKDLYSSPKTKTLQNL</sequence>